<comment type="caution">
    <text evidence="3">The sequence shown here is derived from an EMBL/GenBank/DDBJ whole genome shotgun (WGS) entry which is preliminary data.</text>
</comment>
<evidence type="ECO:0000313" key="4">
    <source>
        <dbReference type="Proteomes" id="UP001140091"/>
    </source>
</evidence>
<feature type="non-terminal residue" evidence="3">
    <location>
        <position position="221"/>
    </location>
</feature>
<feature type="compositionally biased region" description="Polar residues" evidence="1">
    <location>
        <begin position="1"/>
        <end position="14"/>
    </location>
</feature>
<feature type="region of interest" description="Disordered" evidence="1">
    <location>
        <begin position="1"/>
        <end position="40"/>
    </location>
</feature>
<gene>
    <name evidence="3" type="ORF">H1R20_g84</name>
</gene>
<dbReference type="Proteomes" id="UP001140091">
    <property type="component" value="Unassembled WGS sequence"/>
</dbReference>
<proteinExistence type="predicted"/>
<dbReference type="EMBL" id="JANBPK010000006">
    <property type="protein sequence ID" value="KAJ2936977.1"/>
    <property type="molecule type" value="Genomic_DNA"/>
</dbReference>
<keyword evidence="4" id="KW-1185">Reference proteome</keyword>
<dbReference type="Pfam" id="PF20415">
    <property type="entry name" value="DUF6699"/>
    <property type="match status" value="1"/>
</dbReference>
<sequence>MYGASTTTRSSTAYLTPDSLPDRALPPSSQGDTVKQRRHQSSSVEDVVIQRSLKQPRILWNIAFPFSSAIVDSHSRLRLSELDTLATTPAIDKLTIKFDSYSRAQQALRVIFRAIKVRGSLPYEYKGSTIFLVTIRDVVNAIFEFFQTPLTRDEYASLTNDEAQTVLRAQRKRVGRNAYGTYGFGDPLRVDLLGEYVRFEGVRITSFKEKSITFGLDLSRW</sequence>
<evidence type="ECO:0000259" key="2">
    <source>
        <dbReference type="Pfam" id="PF20415"/>
    </source>
</evidence>
<name>A0A9W8JM14_9AGAR</name>
<accession>A0A9W8JM14</accession>
<evidence type="ECO:0000256" key="1">
    <source>
        <dbReference type="SAM" id="MobiDB-lite"/>
    </source>
</evidence>
<feature type="domain" description="DUF6699" evidence="2">
    <location>
        <begin position="58"/>
        <end position="202"/>
    </location>
</feature>
<protein>
    <recommendedName>
        <fullName evidence="2">DUF6699 domain-containing protein</fullName>
    </recommendedName>
</protein>
<dbReference type="AlphaFoldDB" id="A0A9W8JM14"/>
<dbReference type="OrthoDB" id="3241567at2759"/>
<evidence type="ECO:0000313" key="3">
    <source>
        <dbReference type="EMBL" id="KAJ2936977.1"/>
    </source>
</evidence>
<dbReference type="InterPro" id="IPR046522">
    <property type="entry name" value="DUF6699"/>
</dbReference>
<reference evidence="3" key="1">
    <citation type="submission" date="2022-06" db="EMBL/GenBank/DDBJ databases">
        <title>Genome Sequence of Candolleomyces eurysporus.</title>
        <authorList>
            <person name="Buettner E."/>
        </authorList>
    </citation>
    <scope>NUCLEOTIDE SEQUENCE</scope>
    <source>
        <strain evidence="3">VTCC 930004</strain>
    </source>
</reference>
<organism evidence="3 4">
    <name type="scientific">Candolleomyces eurysporus</name>
    <dbReference type="NCBI Taxonomy" id="2828524"/>
    <lineage>
        <taxon>Eukaryota</taxon>
        <taxon>Fungi</taxon>
        <taxon>Dikarya</taxon>
        <taxon>Basidiomycota</taxon>
        <taxon>Agaricomycotina</taxon>
        <taxon>Agaricomycetes</taxon>
        <taxon>Agaricomycetidae</taxon>
        <taxon>Agaricales</taxon>
        <taxon>Agaricineae</taxon>
        <taxon>Psathyrellaceae</taxon>
        <taxon>Candolleomyces</taxon>
    </lineage>
</organism>